<accession>A0AAE3TD62</accession>
<evidence type="ECO:0000256" key="3">
    <source>
        <dbReference type="ARBA" id="ARBA00022827"/>
    </source>
</evidence>
<keyword evidence="3" id="KW-0274">FAD</keyword>
<evidence type="ECO:0000256" key="2">
    <source>
        <dbReference type="ARBA" id="ARBA00022630"/>
    </source>
</evidence>
<dbReference type="SUPFAM" id="SSF51905">
    <property type="entry name" value="FAD/NAD(P)-binding domain"/>
    <property type="match status" value="1"/>
</dbReference>
<reference evidence="7" key="1">
    <citation type="submission" date="2023-03" db="EMBL/GenBank/DDBJ databases">
        <title>Stygiobacter electus gen. nov., sp. nov., facultatively anaerobic thermotolerant bacterium of the class Ignavibacteria from a well of Yessentuki mineral water deposit.</title>
        <authorList>
            <person name="Podosokorskaya O.A."/>
            <person name="Elcheninov A.G."/>
            <person name="Petrova N.F."/>
            <person name="Zavarzina D.G."/>
            <person name="Kublanov I.V."/>
            <person name="Merkel A.Y."/>
        </authorList>
    </citation>
    <scope>NUCLEOTIDE SEQUENCE</scope>
    <source>
        <strain evidence="7">09-Me</strain>
    </source>
</reference>
<dbReference type="RefSeq" id="WP_321535964.1">
    <property type="nucleotide sequence ID" value="NZ_JARGDL010000010.1"/>
</dbReference>
<dbReference type="Gene3D" id="3.50.50.60">
    <property type="entry name" value="FAD/NAD(P)-binding domain"/>
    <property type="match status" value="1"/>
</dbReference>
<keyword evidence="8" id="KW-1185">Reference proteome</keyword>
<dbReference type="PANTHER" id="PTHR42716:SF2">
    <property type="entry name" value="L-ASPARTATE OXIDASE, CHLOROPLASTIC"/>
    <property type="match status" value="1"/>
</dbReference>
<evidence type="ECO:0000313" key="8">
    <source>
        <dbReference type="Proteomes" id="UP001221302"/>
    </source>
</evidence>
<dbReference type="GO" id="GO:0008734">
    <property type="term" value="F:L-aspartate oxidase activity"/>
    <property type="evidence" value="ECO:0007669"/>
    <property type="project" value="UniProtKB-EC"/>
</dbReference>
<gene>
    <name evidence="7" type="ORF">P0M35_08545</name>
</gene>
<dbReference type="GO" id="GO:0034628">
    <property type="term" value="P:'de novo' NAD+ biosynthetic process from L-aspartate"/>
    <property type="evidence" value="ECO:0007669"/>
    <property type="project" value="TreeGrafter"/>
</dbReference>
<dbReference type="EMBL" id="JARGDL010000010">
    <property type="protein sequence ID" value="MDF1612196.1"/>
    <property type="molecule type" value="Genomic_DNA"/>
</dbReference>
<sequence length="106" mass="11430">MDSKFYDFIIIGSGLAGLYSAFHASKFGTVAIISKANKTLNSSFLAQGDIVSAIGKEDSPQFHFEDTIKVGKGICNEKAVKILVEEGLKEINELISAGIKFDKSVK</sequence>
<feature type="domain" description="FAD-dependent oxidoreductase 2 FAD-binding" evidence="6">
    <location>
        <begin position="7"/>
        <end position="103"/>
    </location>
</feature>
<keyword evidence="2" id="KW-0285">Flavoprotein</keyword>
<keyword evidence="4" id="KW-0560">Oxidoreductase</keyword>
<dbReference type="Proteomes" id="UP001221302">
    <property type="component" value="Unassembled WGS sequence"/>
</dbReference>
<evidence type="ECO:0000256" key="1">
    <source>
        <dbReference type="ARBA" id="ARBA00001974"/>
    </source>
</evidence>
<evidence type="ECO:0000313" key="7">
    <source>
        <dbReference type="EMBL" id="MDF1612196.1"/>
    </source>
</evidence>
<dbReference type="InterPro" id="IPR036188">
    <property type="entry name" value="FAD/NAD-bd_sf"/>
</dbReference>
<dbReference type="InterPro" id="IPR005288">
    <property type="entry name" value="NadB"/>
</dbReference>
<dbReference type="InterPro" id="IPR003953">
    <property type="entry name" value="FAD-dep_OxRdtase_2_FAD-bd"/>
</dbReference>
<comment type="caution">
    <text evidence="7">The sequence shown here is derived from an EMBL/GenBank/DDBJ whole genome shotgun (WGS) entry which is preliminary data.</text>
</comment>
<evidence type="ECO:0000256" key="4">
    <source>
        <dbReference type="ARBA" id="ARBA00023002"/>
    </source>
</evidence>
<name>A0AAE3TD62_9BACT</name>
<evidence type="ECO:0000256" key="5">
    <source>
        <dbReference type="ARBA" id="ARBA00048305"/>
    </source>
</evidence>
<comment type="catalytic activity">
    <reaction evidence="5">
        <text>L-aspartate + O2 = iminosuccinate + H2O2</text>
        <dbReference type="Rhea" id="RHEA:25876"/>
        <dbReference type="ChEBI" id="CHEBI:15379"/>
        <dbReference type="ChEBI" id="CHEBI:16240"/>
        <dbReference type="ChEBI" id="CHEBI:29991"/>
        <dbReference type="ChEBI" id="CHEBI:77875"/>
        <dbReference type="EC" id="1.4.3.16"/>
    </reaction>
    <physiologicalReaction direction="left-to-right" evidence="5">
        <dbReference type="Rhea" id="RHEA:25877"/>
    </physiologicalReaction>
</comment>
<proteinExistence type="predicted"/>
<organism evidence="7 8">
    <name type="scientific">Stygiobacter electus</name>
    <dbReference type="NCBI Taxonomy" id="3032292"/>
    <lineage>
        <taxon>Bacteria</taxon>
        <taxon>Pseudomonadati</taxon>
        <taxon>Ignavibacteriota</taxon>
        <taxon>Ignavibacteria</taxon>
        <taxon>Ignavibacteriales</taxon>
        <taxon>Melioribacteraceae</taxon>
        <taxon>Stygiobacter</taxon>
    </lineage>
</organism>
<dbReference type="PANTHER" id="PTHR42716">
    <property type="entry name" value="L-ASPARTATE OXIDASE"/>
    <property type="match status" value="1"/>
</dbReference>
<protein>
    <submittedName>
        <fullName evidence="7">FAD-binding protein</fullName>
    </submittedName>
</protein>
<dbReference type="AlphaFoldDB" id="A0AAE3TD62"/>
<comment type="cofactor">
    <cofactor evidence="1">
        <name>FAD</name>
        <dbReference type="ChEBI" id="CHEBI:57692"/>
    </cofactor>
</comment>
<evidence type="ECO:0000259" key="6">
    <source>
        <dbReference type="Pfam" id="PF00890"/>
    </source>
</evidence>
<dbReference type="Pfam" id="PF00890">
    <property type="entry name" value="FAD_binding_2"/>
    <property type="match status" value="1"/>
</dbReference>